<evidence type="ECO:0000259" key="5">
    <source>
        <dbReference type="PROSITE" id="PS50850"/>
    </source>
</evidence>
<dbReference type="EMBL" id="BAABRP010000008">
    <property type="protein sequence ID" value="GAA5513610.1"/>
    <property type="molecule type" value="Genomic_DNA"/>
</dbReference>
<evidence type="ECO:0000256" key="3">
    <source>
        <dbReference type="ARBA" id="ARBA00023136"/>
    </source>
</evidence>
<feature type="transmembrane region" description="Helical" evidence="4">
    <location>
        <begin position="102"/>
        <end position="120"/>
    </location>
</feature>
<dbReference type="InterPro" id="IPR020846">
    <property type="entry name" value="MFS_dom"/>
</dbReference>
<keyword evidence="7" id="KW-1185">Reference proteome</keyword>
<keyword evidence="3 4" id="KW-0472">Membrane</keyword>
<feature type="transmembrane region" description="Helical" evidence="4">
    <location>
        <begin position="171"/>
        <end position="193"/>
    </location>
</feature>
<dbReference type="Proteomes" id="UP001401887">
    <property type="component" value="Unassembled WGS sequence"/>
</dbReference>
<feature type="transmembrane region" description="Helical" evidence="4">
    <location>
        <begin position="372"/>
        <end position="392"/>
    </location>
</feature>
<dbReference type="PROSITE" id="PS50850">
    <property type="entry name" value="MFS"/>
    <property type="match status" value="1"/>
</dbReference>
<organism evidence="6 7">
    <name type="scientific">Deinococcus carri</name>
    <dbReference type="NCBI Taxonomy" id="1211323"/>
    <lineage>
        <taxon>Bacteria</taxon>
        <taxon>Thermotogati</taxon>
        <taxon>Deinococcota</taxon>
        <taxon>Deinococci</taxon>
        <taxon>Deinococcales</taxon>
        <taxon>Deinococcaceae</taxon>
        <taxon>Deinococcus</taxon>
    </lineage>
</organism>
<keyword evidence="1 4" id="KW-0812">Transmembrane</keyword>
<dbReference type="SUPFAM" id="SSF103473">
    <property type="entry name" value="MFS general substrate transporter"/>
    <property type="match status" value="1"/>
</dbReference>
<dbReference type="InterPro" id="IPR011701">
    <property type="entry name" value="MFS"/>
</dbReference>
<evidence type="ECO:0000256" key="4">
    <source>
        <dbReference type="SAM" id="Phobius"/>
    </source>
</evidence>
<dbReference type="Pfam" id="PF07690">
    <property type="entry name" value="MFS_1"/>
    <property type="match status" value="2"/>
</dbReference>
<gene>
    <name evidence="6" type="ORF">Dcar01_02354</name>
</gene>
<feature type="transmembrane region" description="Helical" evidence="4">
    <location>
        <begin position="214"/>
        <end position="235"/>
    </location>
</feature>
<evidence type="ECO:0000256" key="2">
    <source>
        <dbReference type="ARBA" id="ARBA00022989"/>
    </source>
</evidence>
<feature type="transmembrane region" description="Helical" evidence="4">
    <location>
        <begin position="247"/>
        <end position="267"/>
    </location>
</feature>
<feature type="transmembrane region" description="Helical" evidence="4">
    <location>
        <begin position="46"/>
        <end position="65"/>
    </location>
</feature>
<feature type="transmembrane region" description="Helical" evidence="4">
    <location>
        <begin position="9"/>
        <end position="34"/>
    </location>
</feature>
<feature type="domain" description="Major facilitator superfamily (MFS) profile" evidence="5">
    <location>
        <begin position="213"/>
        <end position="411"/>
    </location>
</feature>
<keyword evidence="2 4" id="KW-1133">Transmembrane helix</keyword>
<proteinExistence type="predicted"/>
<name>A0ABP9WA22_9DEIO</name>
<sequence>MTWRFSRQLWLYLASAFTFGLAQAFAALFLNFYLRALGLGAEWQGLVNALPALTLAALSLPAVALARRISNARTIQIGSVLSLVGAALLALAGGPLGAIAGALVQGAGAALLVVSGSPFMANHSDEKSRVTLFSVQSALMTGAGFLGNLLGGRVPELYAAATATAPDGLSALRAALVVSAAFQLAGLVPVLFLRPSGKPRPQGRSFAVRDRATMARLVAPNVLVGLGAGATIPFLNVFIEGKFHVDYASLGTLFAWTSLATAVTVLVQPLLVRRLGQLPAVLVVQAASLPFLAVLGFAPALWMVSAALFTRGALMNAAGPVYSAYAMTALPDEDRPMYSAVNTIAWDLGWAASSLLSGVVRGVLPFDVAFRVLFGWTILMYAGSVLAIYLGLYRRARRTSPTPRAAGGGVD</sequence>
<feature type="transmembrane region" description="Helical" evidence="4">
    <location>
        <begin position="308"/>
        <end position="328"/>
    </location>
</feature>
<dbReference type="Gene3D" id="1.20.1250.20">
    <property type="entry name" value="MFS general substrate transporter like domains"/>
    <property type="match status" value="2"/>
</dbReference>
<dbReference type="InterPro" id="IPR036259">
    <property type="entry name" value="MFS_trans_sf"/>
</dbReference>
<feature type="transmembrane region" description="Helical" evidence="4">
    <location>
        <begin position="279"/>
        <end position="302"/>
    </location>
</feature>
<feature type="transmembrane region" description="Helical" evidence="4">
    <location>
        <begin position="77"/>
        <end position="96"/>
    </location>
</feature>
<feature type="transmembrane region" description="Helical" evidence="4">
    <location>
        <begin position="132"/>
        <end position="151"/>
    </location>
</feature>
<accession>A0ABP9WA22</accession>
<reference evidence="6 7" key="1">
    <citation type="submission" date="2024-02" db="EMBL/GenBank/DDBJ databases">
        <title>Deinococcus carri NBRC 110142.</title>
        <authorList>
            <person name="Ichikawa N."/>
            <person name="Katano-Makiyama Y."/>
            <person name="Hidaka K."/>
        </authorList>
    </citation>
    <scope>NUCLEOTIDE SEQUENCE [LARGE SCALE GENOMIC DNA]</scope>
    <source>
        <strain evidence="6 7">NBRC 110142</strain>
    </source>
</reference>
<feature type="transmembrane region" description="Helical" evidence="4">
    <location>
        <begin position="340"/>
        <end position="360"/>
    </location>
</feature>
<evidence type="ECO:0000313" key="7">
    <source>
        <dbReference type="Proteomes" id="UP001401887"/>
    </source>
</evidence>
<comment type="caution">
    <text evidence="6">The sequence shown here is derived from an EMBL/GenBank/DDBJ whole genome shotgun (WGS) entry which is preliminary data.</text>
</comment>
<dbReference type="PANTHER" id="PTHR23525">
    <property type="entry name" value="TRANSPORTER, PUTATIVE-RELATED"/>
    <property type="match status" value="1"/>
</dbReference>
<protein>
    <recommendedName>
        <fullName evidence="5">Major facilitator superfamily (MFS) profile domain-containing protein</fullName>
    </recommendedName>
</protein>
<dbReference type="PANTHER" id="PTHR23525:SF1">
    <property type="entry name" value="NODULIN-LIKE DOMAIN-CONTAINING PROTEIN"/>
    <property type="match status" value="1"/>
</dbReference>
<dbReference type="RefSeq" id="WP_345465347.1">
    <property type="nucleotide sequence ID" value="NZ_BAABRP010000008.1"/>
</dbReference>
<evidence type="ECO:0000313" key="6">
    <source>
        <dbReference type="EMBL" id="GAA5513610.1"/>
    </source>
</evidence>
<evidence type="ECO:0000256" key="1">
    <source>
        <dbReference type="ARBA" id="ARBA00022692"/>
    </source>
</evidence>